<dbReference type="SMART" id="SM00342">
    <property type="entry name" value="HTH_ARAC"/>
    <property type="match status" value="1"/>
</dbReference>
<dbReference type="GO" id="GO:0043565">
    <property type="term" value="F:sequence-specific DNA binding"/>
    <property type="evidence" value="ECO:0007669"/>
    <property type="project" value="InterPro"/>
</dbReference>
<dbReference type="PROSITE" id="PS00041">
    <property type="entry name" value="HTH_ARAC_FAMILY_1"/>
    <property type="match status" value="1"/>
</dbReference>
<dbReference type="InterPro" id="IPR009057">
    <property type="entry name" value="Homeodomain-like_sf"/>
</dbReference>
<dbReference type="PANTHER" id="PTHR46796">
    <property type="entry name" value="HTH-TYPE TRANSCRIPTIONAL ACTIVATOR RHAS-RELATED"/>
    <property type="match status" value="1"/>
</dbReference>
<sequence length="277" mass="31519">MSAAKVNFPSQATSISNREEARQLQKDFFLRMGSSQELRLVFDHLDGVTFFMKDLMGRFVALGEGPRRRFDHGTEESNLGRTDHDLYPIHIADRIRDDDRVVIESNAPMLNIVELLVNPGNKAVEWYVTNKFPVHDSNGAVIGVMGTVQLYEGGRRKLLEGTRLDDVVEFIRDNPAGSYTVEDLARMAAMSERQLERRFREILGMTPREFITQNRMKLACDSLAHTAKPIVDVALECGFSEQSAFATQFRRAIGISPLKYRQRYLMEAQGRKLDSND</sequence>
<dbReference type="Gene3D" id="1.10.10.60">
    <property type="entry name" value="Homeodomain-like"/>
    <property type="match status" value="1"/>
</dbReference>
<evidence type="ECO:0000313" key="5">
    <source>
        <dbReference type="EMBL" id="RBP44480.1"/>
    </source>
</evidence>
<evidence type="ECO:0000313" key="6">
    <source>
        <dbReference type="Proteomes" id="UP000253426"/>
    </source>
</evidence>
<dbReference type="SUPFAM" id="SSF55785">
    <property type="entry name" value="PYP-like sensor domain (PAS domain)"/>
    <property type="match status" value="1"/>
</dbReference>
<evidence type="ECO:0000256" key="1">
    <source>
        <dbReference type="ARBA" id="ARBA00023015"/>
    </source>
</evidence>
<name>A0A366HPT9_9BACT</name>
<dbReference type="Proteomes" id="UP000253426">
    <property type="component" value="Unassembled WGS sequence"/>
</dbReference>
<dbReference type="InterPro" id="IPR035965">
    <property type="entry name" value="PAS-like_dom_sf"/>
</dbReference>
<accession>A0A366HPT9</accession>
<dbReference type="EMBL" id="QNRR01000004">
    <property type="protein sequence ID" value="RBP44480.1"/>
    <property type="molecule type" value="Genomic_DNA"/>
</dbReference>
<comment type="caution">
    <text evidence="5">The sequence shown here is derived from an EMBL/GenBank/DDBJ whole genome shotgun (WGS) entry which is preliminary data.</text>
</comment>
<gene>
    <name evidence="5" type="ORF">DES53_104301</name>
</gene>
<reference evidence="5 6" key="1">
    <citation type="submission" date="2018-06" db="EMBL/GenBank/DDBJ databases">
        <title>Genomic Encyclopedia of Type Strains, Phase IV (KMG-IV): sequencing the most valuable type-strain genomes for metagenomic binning, comparative biology and taxonomic classification.</title>
        <authorList>
            <person name="Goeker M."/>
        </authorList>
    </citation>
    <scope>NUCLEOTIDE SEQUENCE [LARGE SCALE GENOMIC DNA]</scope>
    <source>
        <strain evidence="5 6">DSM 25532</strain>
    </source>
</reference>
<proteinExistence type="predicted"/>
<dbReference type="InterPro" id="IPR020449">
    <property type="entry name" value="Tscrpt_reg_AraC-type_HTH"/>
</dbReference>
<protein>
    <submittedName>
        <fullName evidence="5">PAS domain-containing protein</fullName>
    </submittedName>
</protein>
<dbReference type="OrthoDB" id="9778008at2"/>
<dbReference type="InterPro" id="IPR018060">
    <property type="entry name" value="HTH_AraC"/>
</dbReference>
<dbReference type="SUPFAM" id="SSF46689">
    <property type="entry name" value="Homeodomain-like"/>
    <property type="match status" value="2"/>
</dbReference>
<dbReference type="GO" id="GO:0003700">
    <property type="term" value="F:DNA-binding transcription factor activity"/>
    <property type="evidence" value="ECO:0007669"/>
    <property type="project" value="InterPro"/>
</dbReference>
<dbReference type="PROSITE" id="PS01124">
    <property type="entry name" value="HTH_ARAC_FAMILY_2"/>
    <property type="match status" value="1"/>
</dbReference>
<dbReference type="InterPro" id="IPR018062">
    <property type="entry name" value="HTH_AraC-typ_CS"/>
</dbReference>
<evidence type="ECO:0000259" key="4">
    <source>
        <dbReference type="PROSITE" id="PS01124"/>
    </source>
</evidence>
<evidence type="ECO:0000256" key="2">
    <source>
        <dbReference type="ARBA" id="ARBA00023125"/>
    </source>
</evidence>
<organism evidence="5 6">
    <name type="scientific">Roseimicrobium gellanilyticum</name>
    <dbReference type="NCBI Taxonomy" id="748857"/>
    <lineage>
        <taxon>Bacteria</taxon>
        <taxon>Pseudomonadati</taxon>
        <taxon>Verrucomicrobiota</taxon>
        <taxon>Verrucomicrobiia</taxon>
        <taxon>Verrucomicrobiales</taxon>
        <taxon>Verrucomicrobiaceae</taxon>
        <taxon>Roseimicrobium</taxon>
    </lineage>
</organism>
<dbReference type="InterPro" id="IPR050204">
    <property type="entry name" value="AraC_XylS_family_regulators"/>
</dbReference>
<dbReference type="Pfam" id="PF08448">
    <property type="entry name" value="PAS_4"/>
    <property type="match status" value="1"/>
</dbReference>
<dbReference type="AlphaFoldDB" id="A0A366HPT9"/>
<keyword evidence="2" id="KW-0238">DNA-binding</keyword>
<keyword evidence="3" id="KW-0804">Transcription</keyword>
<dbReference type="PANTHER" id="PTHR46796:SF13">
    <property type="entry name" value="HTH-TYPE TRANSCRIPTIONAL ACTIVATOR RHAS"/>
    <property type="match status" value="1"/>
</dbReference>
<dbReference type="InterPro" id="IPR013656">
    <property type="entry name" value="PAS_4"/>
</dbReference>
<keyword evidence="6" id="KW-1185">Reference proteome</keyword>
<evidence type="ECO:0000256" key="3">
    <source>
        <dbReference type="ARBA" id="ARBA00023163"/>
    </source>
</evidence>
<dbReference type="Gene3D" id="3.30.450.20">
    <property type="entry name" value="PAS domain"/>
    <property type="match status" value="1"/>
</dbReference>
<dbReference type="PRINTS" id="PR00032">
    <property type="entry name" value="HTHARAC"/>
</dbReference>
<feature type="domain" description="HTH araC/xylS-type" evidence="4">
    <location>
        <begin position="165"/>
        <end position="263"/>
    </location>
</feature>
<dbReference type="Pfam" id="PF12833">
    <property type="entry name" value="HTH_18"/>
    <property type="match status" value="1"/>
</dbReference>
<keyword evidence="1" id="KW-0805">Transcription regulation</keyword>